<protein>
    <submittedName>
        <fullName evidence="1">Uncharacterized protein</fullName>
    </submittedName>
</protein>
<dbReference type="AlphaFoldDB" id="A0ABD4UTK8"/>
<sequence>SRRTLAPFQNVLLNSHGEASMPTQAEIEAAARVLCRTVYFQIPATERNCSADQWPDEDVVDHKQPHRTTPYKRWETFVHEARLALEAAESVKGT</sequence>
<feature type="non-terminal residue" evidence="1">
    <location>
        <position position="1"/>
    </location>
</feature>
<organism evidence="1 2">
    <name type="scientific">Burkholderia cenocepacia</name>
    <dbReference type="NCBI Taxonomy" id="95486"/>
    <lineage>
        <taxon>Bacteria</taxon>
        <taxon>Pseudomonadati</taxon>
        <taxon>Pseudomonadota</taxon>
        <taxon>Betaproteobacteria</taxon>
        <taxon>Burkholderiales</taxon>
        <taxon>Burkholderiaceae</taxon>
        <taxon>Burkholderia</taxon>
        <taxon>Burkholderia cepacia complex</taxon>
    </lineage>
</organism>
<evidence type="ECO:0000313" key="1">
    <source>
        <dbReference type="EMBL" id="MCW3717608.1"/>
    </source>
</evidence>
<dbReference type="EMBL" id="JYMX02000177">
    <property type="protein sequence ID" value="MCW3717608.1"/>
    <property type="molecule type" value="Genomic_DNA"/>
</dbReference>
<accession>A0ABD4UTK8</accession>
<gene>
    <name evidence="1" type="ORF">UE95_040805</name>
</gene>
<dbReference type="RefSeq" id="WP_264836493.1">
    <property type="nucleotide sequence ID" value="NZ_JYMX02000177.1"/>
</dbReference>
<comment type="caution">
    <text evidence="1">The sequence shown here is derived from an EMBL/GenBank/DDBJ whole genome shotgun (WGS) entry which is preliminary data.</text>
</comment>
<reference evidence="1 2" key="1">
    <citation type="journal article" date="2017" name="Front. Microbiol.">
        <title>Genomics reveals a unique clone of Burkholderia cenocepacia harbouring an actively excising novel genomic island.</title>
        <authorList>
            <person name="Patil P."/>
            <person name="Mali S."/>
            <person name="Midha S."/>
            <person name="Gautam V."/>
            <person name="Dash L."/>
            <person name="Kumar S."/>
            <person name="Shastri J."/>
            <person name="Singhal L."/>
            <person name="Patil P.B."/>
        </authorList>
    </citation>
    <scope>NUCLEOTIDE SEQUENCE [LARGE SCALE GENOMIC DNA]</scope>
    <source>
        <strain evidence="1 2">BC-19</strain>
    </source>
</reference>
<proteinExistence type="predicted"/>
<dbReference type="Proteomes" id="UP000191686">
    <property type="component" value="Unassembled WGS sequence"/>
</dbReference>
<name>A0ABD4UTK8_9BURK</name>
<reference evidence="1 2" key="2">
    <citation type="journal article" date="2017" name="Front. Microbiol.">
        <title>Genomics Reveals a Unique Clone of Burkholderia cenocepacia Harboring an Actively Excising Novel Genomic Island.</title>
        <authorList>
            <person name="Patil P.P."/>
            <person name="Mali S."/>
            <person name="Midha S."/>
            <person name="Gautam V."/>
            <person name="Dash L."/>
            <person name="Kumar S."/>
            <person name="Shastri J."/>
            <person name="Singhal L."/>
            <person name="Patil P.B."/>
        </authorList>
    </citation>
    <scope>NUCLEOTIDE SEQUENCE [LARGE SCALE GENOMIC DNA]</scope>
    <source>
        <strain evidence="1 2">BC-19</strain>
    </source>
</reference>
<evidence type="ECO:0000313" key="2">
    <source>
        <dbReference type="Proteomes" id="UP000191686"/>
    </source>
</evidence>